<proteinExistence type="predicted"/>
<evidence type="ECO:0000313" key="2">
    <source>
        <dbReference type="Proteomes" id="UP000596247"/>
    </source>
</evidence>
<protein>
    <submittedName>
        <fullName evidence="1">Uncharacterized protein</fullName>
    </submittedName>
</protein>
<dbReference type="Proteomes" id="UP000596247">
    <property type="component" value="Chromosome"/>
</dbReference>
<gene>
    <name evidence="1" type="ORF">LLCLJKAH_00002</name>
</gene>
<evidence type="ECO:0000313" key="1">
    <source>
        <dbReference type="EMBL" id="CAD5235991.1"/>
    </source>
</evidence>
<reference evidence="1 2" key="1">
    <citation type="submission" date="2020-09" db="EMBL/GenBank/DDBJ databases">
        <authorList>
            <person name="Jameson E."/>
        </authorList>
    </citation>
    <scope>NUCLEOTIDE SEQUENCE [LARGE SCALE GENOMIC DNA]</scope>
</reference>
<organism evidence="1 2">
    <name type="scientific">Klebsiella phage vB_KvM-Eowyn</name>
    <dbReference type="NCBI Taxonomy" id="2762819"/>
    <lineage>
        <taxon>Viruses</taxon>
        <taxon>Duplodnaviria</taxon>
        <taxon>Heunggongvirae</taxon>
        <taxon>Uroviricota</taxon>
        <taxon>Caudoviricetes</taxon>
        <taxon>Chimalliviridae</taxon>
        <taxon>Eowynvirus</taxon>
        <taxon>Eowynvirus eowyn</taxon>
    </lineage>
</organism>
<sequence>MFLSKDTIKNVQHLVEANTCTIESVTVEAIYSQRGETYVKMAIDGSGAVAVFTAKPGQKLHDYILDAVRWKSYYLLNEVYGGLECDDSAEKILELWPAADGNVREIKSPLSAPIEQIDDARFKQLQKKFNKHY</sequence>
<keyword evidence="2" id="KW-1185">Reference proteome</keyword>
<name>A0A7R8MJC2_9CAUD</name>
<accession>A0A7R8MJC2</accession>
<dbReference type="EMBL" id="LR881104">
    <property type="protein sequence ID" value="CAD5235991.1"/>
    <property type="molecule type" value="Genomic_DNA"/>
</dbReference>